<dbReference type="PANTHER" id="PTHR48052">
    <property type="entry name" value="UNNAMED PRODUCT"/>
    <property type="match status" value="1"/>
</dbReference>
<keyword evidence="8 12" id="KW-1133">Transmembrane helix</keyword>
<evidence type="ECO:0000313" key="14">
    <source>
        <dbReference type="Proteomes" id="UP000327013"/>
    </source>
</evidence>
<dbReference type="Pfam" id="PF13855">
    <property type="entry name" value="LRR_8"/>
    <property type="match status" value="2"/>
</dbReference>
<comment type="similarity">
    <text evidence="2">Belongs to the RLP family.</text>
</comment>
<dbReference type="GO" id="GO:0005886">
    <property type="term" value="C:plasma membrane"/>
    <property type="evidence" value="ECO:0007669"/>
    <property type="project" value="UniProtKB-SubCell"/>
</dbReference>
<comment type="subcellular location">
    <subcellularLocation>
        <location evidence="1">Cell membrane</location>
        <topology evidence="1">Single-pass type I membrane protein</topology>
    </subcellularLocation>
</comment>
<dbReference type="InterPro" id="IPR001611">
    <property type="entry name" value="Leu-rich_rpt"/>
</dbReference>
<dbReference type="FunFam" id="3.80.10.10:FF:000041">
    <property type="entry name" value="LRR receptor-like serine/threonine-protein kinase ERECTA"/>
    <property type="match status" value="1"/>
</dbReference>
<name>A0A5N6RI63_9ROSI</name>
<dbReference type="SUPFAM" id="SSF52047">
    <property type="entry name" value="RNI-like"/>
    <property type="match status" value="1"/>
</dbReference>
<dbReference type="Proteomes" id="UP000327013">
    <property type="component" value="Chromosome 7"/>
</dbReference>
<reference evidence="13 14" key="1">
    <citation type="submission" date="2019-06" db="EMBL/GenBank/DDBJ databases">
        <title>A chromosomal-level reference genome of Carpinus fangiana (Coryloideae, Betulaceae).</title>
        <authorList>
            <person name="Yang X."/>
            <person name="Wang Z."/>
            <person name="Zhang L."/>
            <person name="Hao G."/>
            <person name="Liu J."/>
            <person name="Yang Y."/>
        </authorList>
    </citation>
    <scope>NUCLEOTIDE SEQUENCE [LARGE SCALE GENOMIC DNA]</scope>
    <source>
        <strain evidence="13">Cfa_2016G</strain>
        <tissue evidence="13">Leaf</tissue>
    </source>
</reference>
<dbReference type="Pfam" id="PF00560">
    <property type="entry name" value="LRR_1"/>
    <property type="match status" value="3"/>
</dbReference>
<evidence type="ECO:0000256" key="3">
    <source>
        <dbReference type="ARBA" id="ARBA00022475"/>
    </source>
</evidence>
<keyword evidence="6" id="KW-0732">Signal</keyword>
<evidence type="ECO:0000256" key="1">
    <source>
        <dbReference type="ARBA" id="ARBA00004251"/>
    </source>
</evidence>
<keyword evidence="11" id="KW-0325">Glycoprotein</keyword>
<accession>A0A5N6RI63</accession>
<evidence type="ECO:0000256" key="8">
    <source>
        <dbReference type="ARBA" id="ARBA00022989"/>
    </source>
</evidence>
<dbReference type="PANTHER" id="PTHR48052:SF8">
    <property type="entry name" value="LRR RECEPTOR-LIKE SERINE_THREONINE-PROTEIN KINASE FLS2"/>
    <property type="match status" value="1"/>
</dbReference>
<sequence>MESTFKAGEVMAYGLIFLSKQEFLIRSFERLFQDGITNRHLQPSVRMSFFSWLFLMPICPLLLISFRTIVVSGQCFGNQQSLLLQLKNNLIFDSALSSKLNLSELTELLLDGVNISAQGNEWCQALSSSLLNLRVLSLSHSYLSGPIDSTLLKLQSLSIIRLDNNNLFTPIPEFFANFTRLMSLRLRSSGLIGTFPRKIFQVPTLEILDLSNNHLLNGSLPDFPHNGSLRTLVLGNTSFAGKLPDSFGNLKILSTIDLSFCNFDGSVPYSMASLTQLVYLDMSHNSFNGPIPVFNVAKNLTQINLSYNNLTGQITSTRWEELLNLVDLDLRYNLLEGIIPVSLFSLPSLHKLQLSNNQFSGKLNEFPNISSHVLGTLDLSSNYLEGPIPMSVFELRGIKFLSLSSNNFNGSLQFSVIQRLKDLSNLDLSQNSLSIEYNGTESLLSAFPQITTLKLSSTKLKTFPGFLINQSKLRHLDLSDNQIMGEIPGWIWKNFNLDHLNLSRNSLVRLEGPLLNLSSLSVLDLHSNQLQGHLPVLPPFATYLDFSRNYFSFAIPTSIGNSLKFTHFFSLSSNNFHGNVPESICNASYLQVLDLSNNSLSGTVLQCLIEMRSSLSYLLGKIFHRRQAHRNKDGGINCYEGVMQLGLTLISSVSI</sequence>
<keyword evidence="4" id="KW-0433">Leucine-rich repeat</keyword>
<dbReference type="InterPro" id="IPR032675">
    <property type="entry name" value="LRR_dom_sf"/>
</dbReference>
<evidence type="ECO:0000256" key="6">
    <source>
        <dbReference type="ARBA" id="ARBA00022729"/>
    </source>
</evidence>
<dbReference type="EMBL" id="CM017327">
    <property type="protein sequence ID" value="KAE8099164.1"/>
    <property type="molecule type" value="Genomic_DNA"/>
</dbReference>
<dbReference type="AlphaFoldDB" id="A0A5N6RI63"/>
<evidence type="ECO:0000256" key="11">
    <source>
        <dbReference type="ARBA" id="ARBA00023180"/>
    </source>
</evidence>
<dbReference type="OrthoDB" id="1394818at2759"/>
<keyword evidence="3" id="KW-1003">Cell membrane</keyword>
<proteinExistence type="inferred from homology"/>
<evidence type="ECO:0000313" key="13">
    <source>
        <dbReference type="EMBL" id="KAE8099164.1"/>
    </source>
</evidence>
<dbReference type="SUPFAM" id="SSF52058">
    <property type="entry name" value="L domain-like"/>
    <property type="match status" value="1"/>
</dbReference>
<dbReference type="PROSITE" id="PS51450">
    <property type="entry name" value="LRR"/>
    <property type="match status" value="1"/>
</dbReference>
<protein>
    <recommendedName>
        <fullName evidence="15">Leucine-rich repeat-containing N-terminal plant-type domain-containing protein</fullName>
    </recommendedName>
</protein>
<keyword evidence="10" id="KW-0675">Receptor</keyword>
<evidence type="ECO:0000256" key="9">
    <source>
        <dbReference type="ARBA" id="ARBA00023136"/>
    </source>
</evidence>
<keyword evidence="5 12" id="KW-0812">Transmembrane</keyword>
<evidence type="ECO:0000256" key="7">
    <source>
        <dbReference type="ARBA" id="ARBA00022737"/>
    </source>
</evidence>
<evidence type="ECO:0000256" key="4">
    <source>
        <dbReference type="ARBA" id="ARBA00022614"/>
    </source>
</evidence>
<gene>
    <name evidence="13" type="ORF">FH972_017168</name>
</gene>
<evidence type="ECO:0000256" key="12">
    <source>
        <dbReference type="SAM" id="Phobius"/>
    </source>
</evidence>
<dbReference type="Gene3D" id="3.80.10.10">
    <property type="entry name" value="Ribonuclease Inhibitor"/>
    <property type="match status" value="4"/>
</dbReference>
<evidence type="ECO:0000256" key="2">
    <source>
        <dbReference type="ARBA" id="ARBA00009592"/>
    </source>
</evidence>
<keyword evidence="14" id="KW-1185">Reference proteome</keyword>
<evidence type="ECO:0000256" key="5">
    <source>
        <dbReference type="ARBA" id="ARBA00022692"/>
    </source>
</evidence>
<evidence type="ECO:0000256" key="10">
    <source>
        <dbReference type="ARBA" id="ARBA00023170"/>
    </source>
</evidence>
<feature type="transmembrane region" description="Helical" evidence="12">
    <location>
        <begin position="49"/>
        <end position="70"/>
    </location>
</feature>
<evidence type="ECO:0008006" key="15">
    <source>
        <dbReference type="Google" id="ProtNLM"/>
    </source>
</evidence>
<keyword evidence="7" id="KW-0677">Repeat</keyword>
<keyword evidence="9 12" id="KW-0472">Membrane</keyword>
<organism evidence="13 14">
    <name type="scientific">Carpinus fangiana</name>
    <dbReference type="NCBI Taxonomy" id="176857"/>
    <lineage>
        <taxon>Eukaryota</taxon>
        <taxon>Viridiplantae</taxon>
        <taxon>Streptophyta</taxon>
        <taxon>Embryophyta</taxon>
        <taxon>Tracheophyta</taxon>
        <taxon>Spermatophyta</taxon>
        <taxon>Magnoliopsida</taxon>
        <taxon>eudicotyledons</taxon>
        <taxon>Gunneridae</taxon>
        <taxon>Pentapetalae</taxon>
        <taxon>rosids</taxon>
        <taxon>fabids</taxon>
        <taxon>Fagales</taxon>
        <taxon>Betulaceae</taxon>
        <taxon>Carpinus</taxon>
    </lineage>
</organism>